<dbReference type="RefSeq" id="XP_055900932.1">
    <property type="nucleotide sequence ID" value="XM_056044957.1"/>
</dbReference>
<dbReference type="RefSeq" id="XP_055900912.1">
    <property type="nucleotide sequence ID" value="XM_056044937.1"/>
</dbReference>
<evidence type="ECO:0000313" key="2">
    <source>
        <dbReference type="Proteomes" id="UP001165740"/>
    </source>
</evidence>
<dbReference type="RefSeq" id="XP_055900924.1">
    <property type="nucleotide sequence ID" value="XM_056044949.1"/>
</dbReference>
<dbReference type="AlphaFoldDB" id="A0A9W3BMX4"/>
<keyword evidence="2" id="KW-1185">Reference proteome</keyword>
<dbReference type="OMA" id="IDPFRIF"/>
<keyword evidence="1" id="KW-1133">Transmembrane helix</keyword>
<evidence type="ECO:0000313" key="7">
    <source>
        <dbReference type="RefSeq" id="XP_055900924.1"/>
    </source>
</evidence>
<keyword evidence="1" id="KW-0472">Membrane</keyword>
<dbReference type="GeneID" id="106078699"/>
<dbReference type="RefSeq" id="XP_055900902.1">
    <property type="nucleotide sequence ID" value="XM_056044927.1"/>
</dbReference>
<proteinExistence type="predicted"/>
<gene>
    <name evidence="3 4 5 6 7 8 9" type="primary">LOC106078699</name>
</gene>
<evidence type="ECO:0000313" key="6">
    <source>
        <dbReference type="RefSeq" id="XP_055900917.1"/>
    </source>
</evidence>
<evidence type="ECO:0000313" key="5">
    <source>
        <dbReference type="RefSeq" id="XP_055900912.1"/>
    </source>
</evidence>
<evidence type="ECO:0000313" key="9">
    <source>
        <dbReference type="RefSeq" id="XP_055900939.1"/>
    </source>
</evidence>
<sequence length="375" mass="43408">MRRPVVLQCLTRYLGTQETVYGLAQLCRSRSRSAAFIALSLLIIYSGFQIMYMPVELNICQDPSRTKDINFQNIDDNITIVTMYLNIGTFTKTSLLFFSKESYATVLYRNWLFSWGKLNNRVIAFFDDDDFIEQFRLKRAHLPESFTKIVKISRDQLPAFQQKKRVEEIIQNPSFSISYPPDYTCTMNAKYDALQMAVNMEDIKTKYIAWMDIGLFRRLQKDDPPFTLKVPADFNSSKLGFSEVTSRKWLSTLTPKEIYKQNIVWVAGGFVLGVKQVISEFIVAYRNTVNELLAQGLADTDQQVIASMYSPEMAWKQKIEIMTYSCPRGTFNLYGHAYLYFCLPYICKASAECKIKPTGHLENSNYLHMTSNYVK</sequence>
<evidence type="ECO:0000256" key="1">
    <source>
        <dbReference type="SAM" id="Phobius"/>
    </source>
</evidence>
<dbReference type="InterPro" id="IPR011735">
    <property type="entry name" value="WlaTC/HtrL_glycosyltransf"/>
</dbReference>
<evidence type="ECO:0000313" key="4">
    <source>
        <dbReference type="RefSeq" id="XP_055900902.1"/>
    </source>
</evidence>
<dbReference type="RefSeq" id="XP_055900892.1">
    <property type="nucleotide sequence ID" value="XM_056044917.1"/>
</dbReference>
<accession>A0A9W3BMX4</accession>
<name>A0A9W3BMX4_BIOGL</name>
<reference evidence="3 4" key="1">
    <citation type="submission" date="2025-04" db="UniProtKB">
        <authorList>
            <consortium name="RefSeq"/>
        </authorList>
    </citation>
    <scope>IDENTIFICATION</scope>
</reference>
<dbReference type="Proteomes" id="UP001165740">
    <property type="component" value="Chromosome 1"/>
</dbReference>
<keyword evidence="1" id="KW-0812">Transmembrane</keyword>
<organism evidence="2 9">
    <name type="scientific">Biomphalaria glabrata</name>
    <name type="common">Bloodfluke planorb</name>
    <name type="synonym">Freshwater snail</name>
    <dbReference type="NCBI Taxonomy" id="6526"/>
    <lineage>
        <taxon>Eukaryota</taxon>
        <taxon>Metazoa</taxon>
        <taxon>Spiralia</taxon>
        <taxon>Lophotrochozoa</taxon>
        <taxon>Mollusca</taxon>
        <taxon>Gastropoda</taxon>
        <taxon>Heterobranchia</taxon>
        <taxon>Euthyneura</taxon>
        <taxon>Panpulmonata</taxon>
        <taxon>Hygrophila</taxon>
        <taxon>Lymnaeoidea</taxon>
        <taxon>Planorbidae</taxon>
        <taxon>Biomphalaria</taxon>
    </lineage>
</organism>
<dbReference type="RefSeq" id="XP_055900939.1">
    <property type="nucleotide sequence ID" value="XM_056044964.1"/>
</dbReference>
<evidence type="ECO:0000313" key="8">
    <source>
        <dbReference type="RefSeq" id="XP_055900932.1"/>
    </source>
</evidence>
<feature type="transmembrane region" description="Helical" evidence="1">
    <location>
        <begin position="34"/>
        <end position="55"/>
    </location>
</feature>
<dbReference type="RefSeq" id="XP_055900917.1">
    <property type="nucleotide sequence ID" value="XM_056044942.1"/>
</dbReference>
<evidence type="ECO:0000313" key="3">
    <source>
        <dbReference type="RefSeq" id="XP_055900892.1"/>
    </source>
</evidence>
<dbReference type="OrthoDB" id="411632at2759"/>
<dbReference type="Pfam" id="PF09612">
    <property type="entry name" value="HtrL_YibB"/>
    <property type="match status" value="1"/>
</dbReference>
<protein>
    <submittedName>
        <fullName evidence="3 4">Uncharacterized protein LOC106078699 isoform X1</fullName>
    </submittedName>
</protein>